<dbReference type="PANTHER" id="PTHR45712">
    <property type="entry name" value="AGAP008170-PA"/>
    <property type="match status" value="1"/>
</dbReference>
<name>A0ABR1C791_NECAM</name>
<dbReference type="InterPro" id="IPR032675">
    <property type="entry name" value="LRR_dom_sf"/>
</dbReference>
<evidence type="ECO:0008006" key="6">
    <source>
        <dbReference type="Google" id="ProtNLM"/>
    </source>
</evidence>
<organism evidence="4 5">
    <name type="scientific">Necator americanus</name>
    <name type="common">Human hookworm</name>
    <dbReference type="NCBI Taxonomy" id="51031"/>
    <lineage>
        <taxon>Eukaryota</taxon>
        <taxon>Metazoa</taxon>
        <taxon>Ecdysozoa</taxon>
        <taxon>Nematoda</taxon>
        <taxon>Chromadorea</taxon>
        <taxon>Rhabditida</taxon>
        <taxon>Rhabditina</taxon>
        <taxon>Rhabditomorpha</taxon>
        <taxon>Strongyloidea</taxon>
        <taxon>Ancylostomatidae</taxon>
        <taxon>Bunostominae</taxon>
        <taxon>Necator</taxon>
    </lineage>
</organism>
<proteinExistence type="predicted"/>
<dbReference type="PRINTS" id="PR00019">
    <property type="entry name" value="LEURICHRPT"/>
</dbReference>
<dbReference type="Gene3D" id="3.80.10.10">
    <property type="entry name" value="Ribonuclease Inhibitor"/>
    <property type="match status" value="7"/>
</dbReference>
<dbReference type="Proteomes" id="UP001303046">
    <property type="component" value="Unassembled WGS sequence"/>
</dbReference>
<keyword evidence="1" id="KW-0433">Leucine-rich repeat</keyword>
<evidence type="ECO:0000313" key="5">
    <source>
        <dbReference type="Proteomes" id="UP001303046"/>
    </source>
</evidence>
<evidence type="ECO:0000256" key="1">
    <source>
        <dbReference type="ARBA" id="ARBA00022614"/>
    </source>
</evidence>
<keyword evidence="3" id="KW-0732">Signal</keyword>
<dbReference type="InterPro" id="IPR050333">
    <property type="entry name" value="SLRP"/>
</dbReference>
<accession>A0ABR1C791</accession>
<keyword evidence="2" id="KW-0677">Repeat</keyword>
<dbReference type="SMART" id="SM00364">
    <property type="entry name" value="LRR_BAC"/>
    <property type="match status" value="8"/>
</dbReference>
<sequence>MVLTFFLFAHTLWLYCIPVLPTSTSIFPTNTTMKCRFSKNPEDDAWHQCDCVPVGNDDSVHVICRQVLASTVPPLPTGDGQTLTAGSIVALSMTDGGLAFIQQDAFRMHDIQALDFSDNQIQTVNVNAFRGLEMKLTHLSLKHNNLSVIPAWALTYLHHLQVLRLDGNRISHVRANTFDETQLNNLHFLHLDNNQISFIPNMAFARLRLIVLTLSNNRITHLEKMSLPPSLSILELRNNLLTQIPYLALKDKIALQVLDLDGNNISMLHSNSEVHFKNEIRLVLRNNKIRSLTSTSFKSFRKFKELDLSYNQISSVHPTAFDGISQIKALDLSYNSIAFIARGTLKNLAKNLEKLNLEENIFHTLPDALMDLRNLTHLNLNGNKLTKLNEEAVEGLRDALVELSLAYNRLKMVPTNLLNGMSRLQHLDLSKNNIKSLHRLAFGTFDGTGTSLIHLNLAGNQLKVIEDPGVFLYMTSLAYLDLSYNQLDEIEPKTFEKLPGLERLYLQNNKLKKLPLHASQRMQNLRQLNLDNNEIKELPDHLLTSTPHLEHLSIAGNQIHSINDRVFHSSNSKTLKSLNLAGNQISNISSRAFQHMDNLQVLKLNNNRIRTIDSMVFAELRNLRHLDLSHNEIIWIHPQAFSSMPVLETLLLDNNQIEKIDRSAFYRINRIETLDLSNNQLKNFSCEQLGSIQTVYNLNLAQNRIEQIDLTCILRSLVRLDLGHNFLETIRKSMMDGADRLLEITLKNNGILELQGNTFSCCPKLSTIDLSHNHLKTIQKGTFSDQELLNRLDISYNALQNFQLGCFGKNNILLLNAAFNELSKVPIEALQSTSACISSLNMDNNRIRTLESSQFFGLQNLTQLVISRNFIETIEDGAFEHLPALKYLDISNNPISTWSPSAFRDMSSSMDSLNLANTGLFSIPRMNHHAIRHFNLSMNKIYDVSRMDIKKTAQLISLDISNNNIQRIEEDVFEDLVNLKELNISGNPIKEILGDHFRPLYQLETLSIHDLPSLSKLPNPSEFSHLASLRNLQLYNLAGTGLKYNTTQILQHLPPLRSLFIEFQERIIDGQLHDVDMTHMRQLTITGRNITNISSIAVHALRGYKVHLSVINTSLQEFPTSLFTTLGGIYFLTLSLSHNKIRTVQPFKNSIQPWINQHGTILEAIDLTGNPIQCDCSMSWVTEWIRSSRTNAREFEKVYCKNKPSEENSLSFVYSKYYMNSTRCLLENGANVNSVLLIVCTIWVFICSVFI</sequence>
<evidence type="ECO:0000256" key="3">
    <source>
        <dbReference type="SAM" id="SignalP"/>
    </source>
</evidence>
<dbReference type="InterPro" id="IPR003591">
    <property type="entry name" value="Leu-rich_rpt_typical-subtyp"/>
</dbReference>
<keyword evidence="5" id="KW-1185">Reference proteome</keyword>
<comment type="caution">
    <text evidence="4">The sequence shown here is derived from an EMBL/GenBank/DDBJ whole genome shotgun (WGS) entry which is preliminary data.</text>
</comment>
<gene>
    <name evidence="4" type="primary">Necator_chrII.g5329</name>
    <name evidence="4" type="ORF">RB195_017536</name>
</gene>
<dbReference type="PROSITE" id="PS51450">
    <property type="entry name" value="LRR"/>
    <property type="match status" value="15"/>
</dbReference>
<protein>
    <recommendedName>
        <fullName evidence="6">Leucine Rich repeat-containing domain protein</fullName>
    </recommendedName>
</protein>
<dbReference type="SMART" id="SM00369">
    <property type="entry name" value="LRR_TYP"/>
    <property type="match status" value="27"/>
</dbReference>
<dbReference type="Pfam" id="PF13855">
    <property type="entry name" value="LRR_8"/>
    <property type="match status" value="9"/>
</dbReference>
<dbReference type="EMBL" id="JAVFWL010000002">
    <property type="protein sequence ID" value="KAK6733831.1"/>
    <property type="molecule type" value="Genomic_DNA"/>
</dbReference>
<feature type="signal peptide" evidence="3">
    <location>
        <begin position="1"/>
        <end position="24"/>
    </location>
</feature>
<feature type="chain" id="PRO_5047521474" description="Leucine Rich repeat-containing domain protein" evidence="3">
    <location>
        <begin position="25"/>
        <end position="1251"/>
    </location>
</feature>
<dbReference type="InterPro" id="IPR001611">
    <property type="entry name" value="Leu-rich_rpt"/>
</dbReference>
<evidence type="ECO:0000313" key="4">
    <source>
        <dbReference type="EMBL" id="KAK6733831.1"/>
    </source>
</evidence>
<reference evidence="4 5" key="1">
    <citation type="submission" date="2023-08" db="EMBL/GenBank/DDBJ databases">
        <title>A Necator americanus chromosomal reference genome.</title>
        <authorList>
            <person name="Ilik V."/>
            <person name="Petrzelkova K.J."/>
            <person name="Pardy F."/>
            <person name="Fuh T."/>
            <person name="Niatou-Singa F.S."/>
            <person name="Gouil Q."/>
            <person name="Baker L."/>
            <person name="Ritchie M.E."/>
            <person name="Jex A.R."/>
            <person name="Gazzola D."/>
            <person name="Li H."/>
            <person name="Toshio Fujiwara R."/>
            <person name="Zhan B."/>
            <person name="Aroian R.V."/>
            <person name="Pafco B."/>
            <person name="Schwarz E.M."/>
        </authorList>
    </citation>
    <scope>NUCLEOTIDE SEQUENCE [LARGE SCALE GENOMIC DNA]</scope>
    <source>
        <strain evidence="4 5">Aroian</strain>
        <tissue evidence="4">Whole animal</tissue>
    </source>
</reference>
<dbReference type="SMART" id="SM00365">
    <property type="entry name" value="LRR_SD22"/>
    <property type="match status" value="16"/>
</dbReference>
<dbReference type="PANTHER" id="PTHR45712:SF22">
    <property type="entry name" value="INSULIN-LIKE GROWTH FACTOR-BINDING PROTEIN COMPLEX ACID LABILE SUBUNIT"/>
    <property type="match status" value="1"/>
</dbReference>
<dbReference type="SUPFAM" id="SSF52058">
    <property type="entry name" value="L domain-like"/>
    <property type="match status" value="4"/>
</dbReference>
<evidence type="ECO:0000256" key="2">
    <source>
        <dbReference type="ARBA" id="ARBA00022737"/>
    </source>
</evidence>